<name>A0A6A6NXW7_9PEZI</name>
<accession>A0A6A6NXW7</accession>
<dbReference type="GO" id="GO:0005829">
    <property type="term" value="C:cytosol"/>
    <property type="evidence" value="ECO:0007669"/>
    <property type="project" value="TreeGrafter"/>
</dbReference>
<dbReference type="Pfam" id="PF10294">
    <property type="entry name" value="Methyltransf_16"/>
    <property type="match status" value="1"/>
</dbReference>
<dbReference type="EMBL" id="MU001682">
    <property type="protein sequence ID" value="KAF2456645.1"/>
    <property type="molecule type" value="Genomic_DNA"/>
</dbReference>
<protein>
    <submittedName>
        <fullName evidence="1">Putative methyltransferase-domain-containing protein</fullName>
    </submittedName>
</protein>
<dbReference type="PANTHER" id="PTHR14614:SF132">
    <property type="entry name" value="PROTEIN-LYSINE METHYLTRANSFERASE C42C1.13"/>
    <property type="match status" value="1"/>
</dbReference>
<dbReference type="Gene3D" id="3.40.50.150">
    <property type="entry name" value="Vaccinia Virus protein VP39"/>
    <property type="match status" value="1"/>
</dbReference>
<dbReference type="InterPro" id="IPR019410">
    <property type="entry name" value="Methyltransf_16"/>
</dbReference>
<dbReference type="SUPFAM" id="SSF53335">
    <property type="entry name" value="S-adenosyl-L-methionine-dependent methyltransferases"/>
    <property type="match status" value="1"/>
</dbReference>
<gene>
    <name evidence="1" type="ORF">BDY21DRAFT_345694</name>
</gene>
<dbReference type="AlphaFoldDB" id="A0A6A6NXW7"/>
<dbReference type="PANTHER" id="PTHR14614">
    <property type="entry name" value="HEPATOCELLULAR CARCINOMA-ASSOCIATED ANTIGEN"/>
    <property type="match status" value="1"/>
</dbReference>
<evidence type="ECO:0000313" key="1">
    <source>
        <dbReference type="EMBL" id="KAF2456645.1"/>
    </source>
</evidence>
<sequence>MHYIRFLKPPKTNGTKISALITIVTDLGESFLLDNVKLVAAIRSADPGGALQEKKEISWTGGSRSLAISINVKKNAALSLAVRLRVGVDGTNKTDSLGSLRRDKRNGLQIVSAWSDEFCIANGTSEAAKLVERRFLSSGNRILSIWEETGESIARHIWDAGVGLAARIDYILTGKSGGLPLLEGILSHAASRRLNVLELGCGCGTVGIDLAQSRPNCEVVLTDLVDAEEIAWRNLSGARPAASSTLAFHALDWEEEELPAAVQERRLDLVLVSDCTYNPDSSPALARTLQRLVARSPDALVALAMKVRHPSEAVFFELMSDADLVIGERTSVGLPGDEATGEGHENIDIYVFHGRSRR</sequence>
<organism evidence="1 2">
    <name type="scientific">Lineolata rhizophorae</name>
    <dbReference type="NCBI Taxonomy" id="578093"/>
    <lineage>
        <taxon>Eukaryota</taxon>
        <taxon>Fungi</taxon>
        <taxon>Dikarya</taxon>
        <taxon>Ascomycota</taxon>
        <taxon>Pezizomycotina</taxon>
        <taxon>Dothideomycetes</taxon>
        <taxon>Dothideomycetes incertae sedis</taxon>
        <taxon>Lineolatales</taxon>
        <taxon>Lineolataceae</taxon>
        <taxon>Lineolata</taxon>
    </lineage>
</organism>
<dbReference type="CDD" id="cd02440">
    <property type="entry name" value="AdoMet_MTases"/>
    <property type="match status" value="1"/>
</dbReference>
<evidence type="ECO:0000313" key="2">
    <source>
        <dbReference type="Proteomes" id="UP000799766"/>
    </source>
</evidence>
<dbReference type="GO" id="GO:0008757">
    <property type="term" value="F:S-adenosylmethionine-dependent methyltransferase activity"/>
    <property type="evidence" value="ECO:0007669"/>
    <property type="project" value="UniProtKB-ARBA"/>
</dbReference>
<proteinExistence type="predicted"/>
<keyword evidence="2" id="KW-1185">Reference proteome</keyword>
<dbReference type="GO" id="GO:0032259">
    <property type="term" value="P:methylation"/>
    <property type="evidence" value="ECO:0007669"/>
    <property type="project" value="UniProtKB-KW"/>
</dbReference>
<reference evidence="1" key="1">
    <citation type="journal article" date="2020" name="Stud. Mycol.">
        <title>101 Dothideomycetes genomes: a test case for predicting lifestyles and emergence of pathogens.</title>
        <authorList>
            <person name="Haridas S."/>
            <person name="Albert R."/>
            <person name="Binder M."/>
            <person name="Bloem J."/>
            <person name="Labutti K."/>
            <person name="Salamov A."/>
            <person name="Andreopoulos B."/>
            <person name="Baker S."/>
            <person name="Barry K."/>
            <person name="Bills G."/>
            <person name="Bluhm B."/>
            <person name="Cannon C."/>
            <person name="Castanera R."/>
            <person name="Culley D."/>
            <person name="Daum C."/>
            <person name="Ezra D."/>
            <person name="Gonzalez J."/>
            <person name="Henrissat B."/>
            <person name="Kuo A."/>
            <person name="Liang C."/>
            <person name="Lipzen A."/>
            <person name="Lutzoni F."/>
            <person name="Magnuson J."/>
            <person name="Mondo S."/>
            <person name="Nolan M."/>
            <person name="Ohm R."/>
            <person name="Pangilinan J."/>
            <person name="Park H.-J."/>
            <person name="Ramirez L."/>
            <person name="Alfaro M."/>
            <person name="Sun H."/>
            <person name="Tritt A."/>
            <person name="Yoshinaga Y."/>
            <person name="Zwiers L.-H."/>
            <person name="Turgeon B."/>
            <person name="Goodwin S."/>
            <person name="Spatafora J."/>
            <person name="Crous P."/>
            <person name="Grigoriev I."/>
        </authorList>
    </citation>
    <scope>NUCLEOTIDE SEQUENCE</scope>
    <source>
        <strain evidence="1">ATCC 16933</strain>
    </source>
</reference>
<dbReference type="Proteomes" id="UP000799766">
    <property type="component" value="Unassembled WGS sequence"/>
</dbReference>
<keyword evidence="1" id="KW-0489">Methyltransferase</keyword>
<keyword evidence="1" id="KW-0808">Transferase</keyword>
<dbReference type="InterPro" id="IPR029063">
    <property type="entry name" value="SAM-dependent_MTases_sf"/>
</dbReference>
<dbReference type="OrthoDB" id="413520at2759"/>